<organism evidence="7 8">
    <name type="scientific">Streptomyces cinnamoneus</name>
    <name type="common">Streptoverticillium cinnamoneum</name>
    <dbReference type="NCBI Taxonomy" id="53446"/>
    <lineage>
        <taxon>Bacteria</taxon>
        <taxon>Bacillati</taxon>
        <taxon>Actinomycetota</taxon>
        <taxon>Actinomycetes</taxon>
        <taxon>Kitasatosporales</taxon>
        <taxon>Streptomycetaceae</taxon>
        <taxon>Streptomyces</taxon>
        <taxon>Streptomyces cinnamoneus group</taxon>
    </lineage>
</organism>
<dbReference type="InterPro" id="IPR014729">
    <property type="entry name" value="Rossmann-like_a/b/a_fold"/>
</dbReference>
<feature type="domain" description="Asparagine synthetase" evidence="5">
    <location>
        <begin position="388"/>
        <end position="475"/>
    </location>
</feature>
<feature type="domain" description="Glutamine amidotransferase type-2" evidence="6">
    <location>
        <begin position="63"/>
        <end position="156"/>
    </location>
</feature>
<dbReference type="AlphaFoldDB" id="A0A918TII0"/>
<dbReference type="PANTHER" id="PTHR43284">
    <property type="entry name" value="ASPARAGINE SYNTHETASE (GLUTAMINE-HYDROLYZING)"/>
    <property type="match status" value="1"/>
</dbReference>
<dbReference type="GO" id="GO:0006529">
    <property type="term" value="P:asparagine biosynthetic process"/>
    <property type="evidence" value="ECO:0007669"/>
    <property type="project" value="UniProtKB-KW"/>
</dbReference>
<reference evidence="7" key="1">
    <citation type="journal article" date="2014" name="Int. J. Syst. Evol. Microbiol.">
        <title>Complete genome sequence of Corynebacterium casei LMG S-19264T (=DSM 44701T), isolated from a smear-ripened cheese.</title>
        <authorList>
            <consortium name="US DOE Joint Genome Institute (JGI-PGF)"/>
            <person name="Walter F."/>
            <person name="Albersmeier A."/>
            <person name="Kalinowski J."/>
            <person name="Ruckert C."/>
        </authorList>
    </citation>
    <scope>NUCLEOTIDE SEQUENCE</scope>
    <source>
        <strain evidence="7">JCM 4633</strain>
    </source>
</reference>
<comment type="catalytic activity">
    <reaction evidence="4">
        <text>L-aspartate + L-glutamine + ATP + H2O = L-asparagine + L-glutamate + AMP + diphosphate + H(+)</text>
        <dbReference type="Rhea" id="RHEA:12228"/>
        <dbReference type="ChEBI" id="CHEBI:15377"/>
        <dbReference type="ChEBI" id="CHEBI:15378"/>
        <dbReference type="ChEBI" id="CHEBI:29985"/>
        <dbReference type="ChEBI" id="CHEBI:29991"/>
        <dbReference type="ChEBI" id="CHEBI:30616"/>
        <dbReference type="ChEBI" id="CHEBI:33019"/>
        <dbReference type="ChEBI" id="CHEBI:58048"/>
        <dbReference type="ChEBI" id="CHEBI:58359"/>
        <dbReference type="ChEBI" id="CHEBI:456215"/>
        <dbReference type="EC" id="6.3.5.4"/>
    </reaction>
</comment>
<dbReference type="InterPro" id="IPR051786">
    <property type="entry name" value="ASN_synthetase/amidase"/>
</dbReference>
<evidence type="ECO:0000259" key="5">
    <source>
        <dbReference type="Pfam" id="PF00733"/>
    </source>
</evidence>
<keyword evidence="3" id="KW-0028">Amino-acid biosynthesis</keyword>
<reference evidence="7" key="2">
    <citation type="submission" date="2020-09" db="EMBL/GenBank/DDBJ databases">
        <authorList>
            <person name="Sun Q."/>
            <person name="Ohkuma M."/>
        </authorList>
    </citation>
    <scope>NUCLEOTIDE SEQUENCE</scope>
    <source>
        <strain evidence="7">JCM 4633</strain>
    </source>
</reference>
<dbReference type="EC" id="6.3.5.4" evidence="2"/>
<dbReference type="Gene3D" id="3.60.20.10">
    <property type="entry name" value="Glutamine Phosphoribosylpyrophosphate, subunit 1, domain 1"/>
    <property type="match status" value="1"/>
</dbReference>
<sequence>MVQTLPAAVGFLAEIHQDGGRPLEPVFASLASRATLKERTADQSLCTVLLHSGAPDGAHAHAQGRTLVLAGELYNQEELLGLLPGSTVPGSDAALVLALFDVYDVHAFRLLNGRFAALLAAPGRAVLATDHAGSLPLYASAAPGRVLAATEAKALRTAPAGRSLAGRPVRRLPGTHQVPAGTVLDVEVATGHCVTHRTWAPPQARRIMREEEAVEAVRRALADAVRVRTGRDTPLVVLSGGIDSSSVAALAARRSAAPVDTVSMGTDEADEFPQARVVARHIGSAHREITIPTAELLRRLPHTVWAAECLDPDVVEYLLPLTALYLRVGGTGRRILTGYGADIPLGGMHREDRLPALDTAVCHDMDTFDGLNEMTPVLSGVGGHWSTHPYWDRDVLDVLVSLEAGLKRRYGQDKWVLRAAMGDVLPHEVVVRPKLGVHEGSGTTSSFTRLLTDAGVPPDRVHRAKHLVVRELFDQVVVDGRHPDDVATDAVVELVAGRLASLPRPVLDERRT</sequence>
<evidence type="ECO:0000256" key="1">
    <source>
        <dbReference type="ARBA" id="ARBA00005187"/>
    </source>
</evidence>
<dbReference type="GO" id="GO:0004066">
    <property type="term" value="F:asparagine synthase (glutamine-hydrolyzing) activity"/>
    <property type="evidence" value="ECO:0007669"/>
    <property type="project" value="UniProtKB-EC"/>
</dbReference>
<dbReference type="Pfam" id="PF13537">
    <property type="entry name" value="GATase_7"/>
    <property type="match status" value="1"/>
</dbReference>
<proteinExistence type="predicted"/>
<dbReference type="SUPFAM" id="SSF56235">
    <property type="entry name" value="N-terminal nucleophile aminohydrolases (Ntn hydrolases)"/>
    <property type="match status" value="1"/>
</dbReference>
<name>A0A918TII0_STRCJ</name>
<evidence type="ECO:0000256" key="2">
    <source>
        <dbReference type="ARBA" id="ARBA00012737"/>
    </source>
</evidence>
<keyword evidence="3" id="KW-0061">Asparagine biosynthesis</keyword>
<dbReference type="Proteomes" id="UP000646244">
    <property type="component" value="Unassembled WGS sequence"/>
</dbReference>
<dbReference type="PANTHER" id="PTHR43284:SF1">
    <property type="entry name" value="ASPARAGINE SYNTHETASE"/>
    <property type="match status" value="1"/>
</dbReference>
<dbReference type="InterPro" id="IPR017932">
    <property type="entry name" value="GATase_2_dom"/>
</dbReference>
<comment type="caution">
    <text evidence="7">The sequence shown here is derived from an EMBL/GenBank/DDBJ whole genome shotgun (WGS) entry which is preliminary data.</text>
</comment>
<dbReference type="Pfam" id="PF00733">
    <property type="entry name" value="Asn_synthase"/>
    <property type="match status" value="2"/>
</dbReference>
<dbReference type="CDD" id="cd01991">
    <property type="entry name" value="Asn_synthase_B_C"/>
    <property type="match status" value="1"/>
</dbReference>
<comment type="pathway">
    <text evidence="1">Amino-acid biosynthesis; L-asparagine biosynthesis; L-asparagine from L-aspartate (L-Gln route): step 1/1.</text>
</comment>
<dbReference type="Gene3D" id="3.40.50.620">
    <property type="entry name" value="HUPs"/>
    <property type="match status" value="1"/>
</dbReference>
<evidence type="ECO:0000256" key="3">
    <source>
        <dbReference type="ARBA" id="ARBA00022888"/>
    </source>
</evidence>
<dbReference type="InterPro" id="IPR029055">
    <property type="entry name" value="Ntn_hydrolases_N"/>
</dbReference>
<dbReference type="EMBL" id="BMVB01000005">
    <property type="protein sequence ID" value="GHC43712.1"/>
    <property type="molecule type" value="Genomic_DNA"/>
</dbReference>
<gene>
    <name evidence="7" type="ORF">GCM10010507_18170</name>
</gene>
<evidence type="ECO:0000313" key="7">
    <source>
        <dbReference type="EMBL" id="GHC43712.1"/>
    </source>
</evidence>
<dbReference type="SUPFAM" id="SSF52402">
    <property type="entry name" value="Adenine nucleotide alpha hydrolases-like"/>
    <property type="match status" value="1"/>
</dbReference>
<evidence type="ECO:0000259" key="6">
    <source>
        <dbReference type="Pfam" id="PF13537"/>
    </source>
</evidence>
<dbReference type="InterPro" id="IPR001962">
    <property type="entry name" value="Asn_synthase"/>
</dbReference>
<evidence type="ECO:0000256" key="4">
    <source>
        <dbReference type="ARBA" id="ARBA00048741"/>
    </source>
</evidence>
<feature type="domain" description="Asparagine synthetase" evidence="5">
    <location>
        <begin position="217"/>
        <end position="354"/>
    </location>
</feature>
<protein>
    <recommendedName>
        <fullName evidence="2">asparagine synthase (glutamine-hydrolyzing)</fullName>
        <ecNumber evidence="2">6.3.5.4</ecNumber>
    </recommendedName>
</protein>
<evidence type="ECO:0000313" key="8">
    <source>
        <dbReference type="Proteomes" id="UP000646244"/>
    </source>
</evidence>
<accession>A0A918TII0</accession>